<dbReference type="SUPFAM" id="SSF48371">
    <property type="entry name" value="ARM repeat"/>
    <property type="match status" value="1"/>
</dbReference>
<comment type="caution">
    <text evidence="5">The sequence shown here is derived from an EMBL/GenBank/DDBJ whole genome shotgun (WGS) entry which is preliminary data.</text>
</comment>
<dbReference type="PANTHER" id="PTHR12425:SF5">
    <property type="entry name" value="SYNEMBRYN"/>
    <property type="match status" value="1"/>
</dbReference>
<name>A0ABR3VRS2_HUMIN</name>
<evidence type="ECO:0008006" key="7">
    <source>
        <dbReference type="Google" id="ProtNLM"/>
    </source>
</evidence>
<evidence type="ECO:0000256" key="3">
    <source>
        <dbReference type="ARBA" id="ARBA00023186"/>
    </source>
</evidence>
<keyword evidence="6" id="KW-1185">Reference proteome</keyword>
<evidence type="ECO:0000256" key="4">
    <source>
        <dbReference type="SAM" id="MobiDB-lite"/>
    </source>
</evidence>
<keyword evidence="3" id="KW-0143">Chaperone</keyword>
<comment type="similarity">
    <text evidence="1">Belongs to the synembryn family.</text>
</comment>
<evidence type="ECO:0000313" key="6">
    <source>
        <dbReference type="Proteomes" id="UP001583172"/>
    </source>
</evidence>
<dbReference type="PANTHER" id="PTHR12425">
    <property type="entry name" value="SYNEMBRYN"/>
    <property type="match status" value="1"/>
</dbReference>
<proteinExistence type="inferred from homology"/>
<evidence type="ECO:0000256" key="1">
    <source>
        <dbReference type="ARBA" id="ARBA00009049"/>
    </source>
</evidence>
<dbReference type="EMBL" id="JAZGSY010000001">
    <property type="protein sequence ID" value="KAL1844347.1"/>
    <property type="molecule type" value="Genomic_DNA"/>
</dbReference>
<accession>A0ABR3VRS2</accession>
<feature type="region of interest" description="Disordered" evidence="4">
    <location>
        <begin position="353"/>
        <end position="375"/>
    </location>
</feature>
<reference evidence="5 6" key="1">
    <citation type="journal article" date="2024" name="Commun. Biol.">
        <title>Comparative genomic analysis of thermophilic fungi reveals convergent evolutionary adaptations and gene losses.</title>
        <authorList>
            <person name="Steindorff A.S."/>
            <person name="Aguilar-Pontes M.V."/>
            <person name="Robinson A.J."/>
            <person name="Andreopoulos B."/>
            <person name="LaButti K."/>
            <person name="Kuo A."/>
            <person name="Mondo S."/>
            <person name="Riley R."/>
            <person name="Otillar R."/>
            <person name="Haridas S."/>
            <person name="Lipzen A."/>
            <person name="Grimwood J."/>
            <person name="Schmutz J."/>
            <person name="Clum A."/>
            <person name="Reid I.D."/>
            <person name="Moisan M.C."/>
            <person name="Butler G."/>
            <person name="Nguyen T.T.M."/>
            <person name="Dewar K."/>
            <person name="Conant G."/>
            <person name="Drula E."/>
            <person name="Henrissat B."/>
            <person name="Hansel C."/>
            <person name="Singer S."/>
            <person name="Hutchinson M.I."/>
            <person name="de Vries R.P."/>
            <person name="Natvig D.O."/>
            <person name="Powell A.J."/>
            <person name="Tsang A."/>
            <person name="Grigoriev I.V."/>
        </authorList>
    </citation>
    <scope>NUCLEOTIDE SEQUENCE [LARGE SCALE GENOMIC DNA]</scope>
    <source>
        <strain evidence="5 6">CBS 620.91</strain>
    </source>
</reference>
<dbReference type="InterPro" id="IPR016024">
    <property type="entry name" value="ARM-type_fold"/>
</dbReference>
<organism evidence="5 6">
    <name type="scientific">Humicola insolens</name>
    <name type="common">Soft-rot fungus</name>
    <dbReference type="NCBI Taxonomy" id="85995"/>
    <lineage>
        <taxon>Eukaryota</taxon>
        <taxon>Fungi</taxon>
        <taxon>Dikarya</taxon>
        <taxon>Ascomycota</taxon>
        <taxon>Pezizomycotina</taxon>
        <taxon>Sordariomycetes</taxon>
        <taxon>Sordariomycetidae</taxon>
        <taxon>Sordariales</taxon>
        <taxon>Chaetomiaceae</taxon>
        <taxon>Mycothermus</taxon>
    </lineage>
</organism>
<gene>
    <name evidence="5" type="ORF">VTJ49DRAFT_26</name>
</gene>
<evidence type="ECO:0000313" key="5">
    <source>
        <dbReference type="EMBL" id="KAL1844347.1"/>
    </source>
</evidence>
<sequence length="440" mass="47849">MSFGACFLTHAQGIETLTKFAFDSPSETTSRNALRVLCNALFLKAETRQTFVDLGCEFKAASKLKSENADDEFLASRLLLLTTYGTTVDLPKLIDQHDLAASIVQNLSRHAGRLAARPNPAVTADPMLAMALAETLKLVFNVTNFAKSHLAAFNGALPHITAILLNHPPAPANSPLDPPFSLLINTLLNLDLTSPSAQAALYPTTEPSRITDHLIHLLDLSMKTYTDTQLDQNVGPLLCALSVLYKNAPSPSSSSSDGEKSTSDNDDVRASIRAKLLPTDEDRKLVLGKAETLPSRLLRNWTNALAPQFRNAVGNLYFDLSGNDAGKFVENVGYGYASGFLFDKGIAMPEEAVRNAGQGSSSTAGPSRPINPITGQFLDEEKFPELPKMTDEEKEREAERLFVLFERLRSTGVVNVENPVAQAYREGRIQELPDDASDSD</sequence>
<dbReference type="Pfam" id="PF10165">
    <property type="entry name" value="Ric8"/>
    <property type="match status" value="1"/>
</dbReference>
<dbReference type="Proteomes" id="UP001583172">
    <property type="component" value="Unassembled WGS sequence"/>
</dbReference>
<protein>
    <recommendedName>
        <fullName evidence="7">Guanine nucleotide exchange factor synembryn</fullName>
    </recommendedName>
</protein>
<evidence type="ECO:0000256" key="2">
    <source>
        <dbReference type="ARBA" id="ARBA00022658"/>
    </source>
</evidence>
<dbReference type="InterPro" id="IPR019318">
    <property type="entry name" value="Gua_nucleotide_exch_fac_Ric8"/>
</dbReference>
<keyword evidence="2" id="KW-0344">Guanine-nucleotide releasing factor</keyword>